<dbReference type="EMBL" id="AOKF01003116">
    <property type="protein sequence ID" value="EPN40961.1"/>
    <property type="molecule type" value="Genomic_DNA"/>
</dbReference>
<reference evidence="1 2" key="1">
    <citation type="journal article" date="2013" name="PLoS Pathog.">
        <title>Genomic analysis of the Kiwifruit pathogen Pseudomonas syringae pv. actinidiae provides insight into the origins of an emergent plant disease.</title>
        <authorList>
            <person name="McCann H.C."/>
            <person name="Rikkerink E.H."/>
            <person name="Bertels F."/>
            <person name="Fiers M."/>
            <person name="Lu A."/>
            <person name="Rees-George J."/>
            <person name="Andersen M.T."/>
            <person name="Gleave A.P."/>
            <person name="Haubold B."/>
            <person name="Wohlers M.W."/>
            <person name="Guttman D.S."/>
            <person name="Wang P.W."/>
            <person name="Straub C."/>
            <person name="Vanneste J.L."/>
            <person name="Rainey P.B."/>
            <person name="Templeton M.D."/>
        </authorList>
    </citation>
    <scope>NUCLEOTIDE SEQUENCE [LARGE SCALE GENOMIC DNA]</scope>
    <source>
        <strain evidence="1 2">ICMP 19096</strain>
    </source>
</reference>
<comment type="caution">
    <text evidence="1">The sequence shown here is derived from an EMBL/GenBank/DDBJ whole genome shotgun (WGS) entry which is preliminary data.</text>
</comment>
<dbReference type="AlphaFoldDB" id="A0A656JNK8"/>
<accession>A0A656JNK8</accession>
<proteinExistence type="predicted"/>
<dbReference type="GO" id="GO:0016787">
    <property type="term" value="F:hydrolase activity"/>
    <property type="evidence" value="ECO:0007669"/>
    <property type="project" value="UniProtKB-KW"/>
</dbReference>
<gene>
    <name evidence="1" type="ORF">A245_36394</name>
</gene>
<organism evidence="1 2">
    <name type="scientific">Pseudomonas syringae pv. actinidiae ICMP 19096</name>
    <dbReference type="NCBI Taxonomy" id="1194405"/>
    <lineage>
        <taxon>Bacteria</taxon>
        <taxon>Pseudomonadati</taxon>
        <taxon>Pseudomonadota</taxon>
        <taxon>Gammaproteobacteria</taxon>
        <taxon>Pseudomonadales</taxon>
        <taxon>Pseudomonadaceae</taxon>
        <taxon>Pseudomonas</taxon>
        <taxon>Pseudomonas syringae</taxon>
    </lineage>
</organism>
<protein>
    <submittedName>
        <fullName evidence="1">Cytosolic long-chain acyl-CoA thioester hydrolase</fullName>
    </submittedName>
</protein>
<evidence type="ECO:0000313" key="2">
    <source>
        <dbReference type="Proteomes" id="UP000018849"/>
    </source>
</evidence>
<keyword evidence="1" id="KW-0378">Hydrolase</keyword>
<evidence type="ECO:0000313" key="1">
    <source>
        <dbReference type="EMBL" id="EPN40961.1"/>
    </source>
</evidence>
<dbReference type="Proteomes" id="UP000018849">
    <property type="component" value="Unassembled WGS sequence"/>
</dbReference>
<sequence>MEPETPEGKRRFIQAQQRRQIRQELEKRYQDIKEEAL</sequence>
<name>A0A656JNK8_PSESF</name>